<evidence type="ECO:0008006" key="5">
    <source>
        <dbReference type="Google" id="ProtNLM"/>
    </source>
</evidence>
<keyword evidence="2" id="KW-0472">Membrane</keyword>
<feature type="region of interest" description="Disordered" evidence="1">
    <location>
        <begin position="149"/>
        <end position="178"/>
    </location>
</feature>
<dbReference type="STRING" id="83784.SAMN05192564_102368"/>
<feature type="transmembrane region" description="Helical" evidence="2">
    <location>
        <begin position="184"/>
        <end position="202"/>
    </location>
</feature>
<dbReference type="PANTHER" id="PTHR38588:SF1">
    <property type="entry name" value="BLL0334 PROTEIN"/>
    <property type="match status" value="1"/>
</dbReference>
<organism evidence="3 4">
    <name type="scientific">Paraburkholderia sartisoli</name>
    <dbReference type="NCBI Taxonomy" id="83784"/>
    <lineage>
        <taxon>Bacteria</taxon>
        <taxon>Pseudomonadati</taxon>
        <taxon>Pseudomonadota</taxon>
        <taxon>Betaproteobacteria</taxon>
        <taxon>Burkholderiales</taxon>
        <taxon>Burkholderiaceae</taxon>
        <taxon>Paraburkholderia</taxon>
    </lineage>
</organism>
<evidence type="ECO:0000313" key="3">
    <source>
        <dbReference type="EMBL" id="SEA61209.1"/>
    </source>
</evidence>
<dbReference type="AlphaFoldDB" id="A0A1H4CLK1"/>
<proteinExistence type="predicted"/>
<protein>
    <recommendedName>
        <fullName evidence="5">Carbon monoxide dehydrogenase subunit G</fullName>
    </recommendedName>
</protein>
<dbReference type="SUPFAM" id="SSF55961">
    <property type="entry name" value="Bet v1-like"/>
    <property type="match status" value="1"/>
</dbReference>
<evidence type="ECO:0000256" key="1">
    <source>
        <dbReference type="SAM" id="MobiDB-lite"/>
    </source>
</evidence>
<dbReference type="PANTHER" id="PTHR38588">
    <property type="entry name" value="BLL0334 PROTEIN"/>
    <property type="match status" value="1"/>
</dbReference>
<gene>
    <name evidence="3" type="ORF">SAMN05192564_102368</name>
</gene>
<evidence type="ECO:0000256" key="2">
    <source>
        <dbReference type="SAM" id="Phobius"/>
    </source>
</evidence>
<keyword evidence="4" id="KW-1185">Reference proteome</keyword>
<keyword evidence="2" id="KW-0812">Transmembrane</keyword>
<sequence>MELTGEQFLPLSRERVWAALNDPEILRVSVPGCESLERIEDNHYKVVMAAAVGPIKARFNGKLMLTDLHAPESYSLTFEGSGGAAGFGKGGAQVGLQAEGAGTRLVYRAHAQVGGRLAQVGARLIDGVARKMAQDFFGHFTAAVTGPETAASQAGGATQTDDMQRTAAPQAPARPRAQGGNRTWLWFAGLVVVVVVFAVYQMH</sequence>
<name>A0A1H4CLK1_9BURK</name>
<reference evidence="4" key="1">
    <citation type="submission" date="2016-10" db="EMBL/GenBank/DDBJ databases">
        <authorList>
            <person name="Varghese N."/>
            <person name="Submissions S."/>
        </authorList>
    </citation>
    <scope>NUCLEOTIDE SEQUENCE [LARGE SCALE GENOMIC DNA]</scope>
    <source>
        <strain evidence="4">LMG 24000</strain>
    </source>
</reference>
<accession>A0A1H4CLK1</accession>
<dbReference type="Gene3D" id="3.30.530.20">
    <property type="match status" value="1"/>
</dbReference>
<evidence type="ECO:0000313" key="4">
    <source>
        <dbReference type="Proteomes" id="UP000198638"/>
    </source>
</evidence>
<dbReference type="EMBL" id="FNRQ01000002">
    <property type="protein sequence ID" value="SEA61209.1"/>
    <property type="molecule type" value="Genomic_DNA"/>
</dbReference>
<dbReference type="InterPro" id="IPR010419">
    <property type="entry name" value="CO_DH_gsu"/>
</dbReference>
<dbReference type="InterPro" id="IPR023393">
    <property type="entry name" value="START-like_dom_sf"/>
</dbReference>
<dbReference type="RefSeq" id="WP_090531921.1">
    <property type="nucleotide sequence ID" value="NZ_FNRQ01000002.1"/>
</dbReference>
<dbReference type="Proteomes" id="UP000198638">
    <property type="component" value="Unassembled WGS sequence"/>
</dbReference>
<keyword evidence="2" id="KW-1133">Transmembrane helix</keyword>
<dbReference type="Pfam" id="PF06240">
    <property type="entry name" value="COXG"/>
    <property type="match status" value="1"/>
</dbReference>
<dbReference type="OrthoDB" id="9787428at2"/>
<dbReference type="CDD" id="cd05018">
    <property type="entry name" value="CoxG"/>
    <property type="match status" value="1"/>
</dbReference>